<evidence type="ECO:0000313" key="4">
    <source>
        <dbReference type="WBParaSite" id="nRc.2.0.1.t14934-RA"/>
    </source>
</evidence>
<keyword evidence="3" id="KW-1185">Reference proteome</keyword>
<evidence type="ECO:0000256" key="1">
    <source>
        <dbReference type="SAM" id="MobiDB-lite"/>
    </source>
</evidence>
<dbReference type="AlphaFoldDB" id="A0A915IM49"/>
<feature type="compositionally biased region" description="Polar residues" evidence="1">
    <location>
        <begin position="43"/>
        <end position="61"/>
    </location>
</feature>
<protein>
    <submittedName>
        <fullName evidence="4">RNA-polymerase II-associated protein 3-like C-terminal domain-containing protein</fullName>
    </submittedName>
</protein>
<dbReference type="InterPro" id="IPR025986">
    <property type="entry name" value="RPAP3-like_C"/>
</dbReference>
<reference evidence="4" key="1">
    <citation type="submission" date="2022-11" db="UniProtKB">
        <authorList>
            <consortium name="WormBaseParasite"/>
        </authorList>
    </citation>
    <scope>IDENTIFICATION</scope>
</reference>
<feature type="domain" description="RNA-polymerase II-associated protein 3-like C-terminal" evidence="2">
    <location>
        <begin position="105"/>
        <end position="210"/>
    </location>
</feature>
<feature type="region of interest" description="Disordered" evidence="1">
    <location>
        <begin position="43"/>
        <end position="67"/>
    </location>
</feature>
<dbReference type="WBParaSite" id="nRc.2.0.1.t14934-RA">
    <property type="protein sequence ID" value="nRc.2.0.1.t14934-RA"/>
    <property type="gene ID" value="nRc.2.0.1.g14934"/>
</dbReference>
<sequence>MDTWNNKKACHIECLDEKAQKLIQPAPLKKIDVCQISHEDSKGLQNGVANSSTNELSSDGNRTSKKSSKNSVVSAAVIAKLASILPTDEQKSISSLMSSMILDTPKSAFQFLNGWRTLKSDPKKFCNYLLKIPVNNYINVIDSCLEPDLISDMLIAYSEHGFNLGVSDGQDLGQEEKQTFFDRCHLIFDSLRTVTKLKNFKTSKLFFEEKDFSTPGAA</sequence>
<evidence type="ECO:0000313" key="3">
    <source>
        <dbReference type="Proteomes" id="UP000887565"/>
    </source>
</evidence>
<dbReference type="Pfam" id="PF13877">
    <property type="entry name" value="RPAP3_C"/>
    <property type="match status" value="1"/>
</dbReference>
<dbReference type="Proteomes" id="UP000887565">
    <property type="component" value="Unplaced"/>
</dbReference>
<proteinExistence type="predicted"/>
<organism evidence="3 4">
    <name type="scientific">Romanomermis culicivorax</name>
    <name type="common">Nematode worm</name>
    <dbReference type="NCBI Taxonomy" id="13658"/>
    <lineage>
        <taxon>Eukaryota</taxon>
        <taxon>Metazoa</taxon>
        <taxon>Ecdysozoa</taxon>
        <taxon>Nematoda</taxon>
        <taxon>Enoplea</taxon>
        <taxon>Dorylaimia</taxon>
        <taxon>Mermithida</taxon>
        <taxon>Mermithoidea</taxon>
        <taxon>Mermithidae</taxon>
        <taxon>Romanomermis</taxon>
    </lineage>
</organism>
<name>A0A915IM49_ROMCU</name>
<evidence type="ECO:0000259" key="2">
    <source>
        <dbReference type="Pfam" id="PF13877"/>
    </source>
</evidence>
<accession>A0A915IM49</accession>